<dbReference type="OrthoDB" id="9811278at2"/>
<evidence type="ECO:0000313" key="3">
    <source>
        <dbReference type="EMBL" id="SCZ10562.1"/>
    </source>
</evidence>
<dbReference type="PANTHER" id="PTHR33055">
    <property type="entry name" value="TRANSPOSASE FOR INSERTION SEQUENCE ELEMENT IS1111A"/>
    <property type="match status" value="1"/>
</dbReference>
<dbReference type="PANTHER" id="PTHR33055:SF13">
    <property type="entry name" value="TRANSPOSASE"/>
    <property type="match status" value="1"/>
</dbReference>
<dbReference type="GO" id="GO:0004803">
    <property type="term" value="F:transposase activity"/>
    <property type="evidence" value="ECO:0007669"/>
    <property type="project" value="InterPro"/>
</dbReference>
<reference evidence="3 4" key="1">
    <citation type="submission" date="2016-10" db="EMBL/GenBank/DDBJ databases">
        <authorList>
            <person name="de Groot N.N."/>
        </authorList>
    </citation>
    <scope>NUCLEOTIDE SEQUENCE [LARGE SCALE GENOMIC DNA]</scope>
    <source>
        <strain evidence="3 4">DSM 18978</strain>
    </source>
</reference>
<sequence>MYQPVLSIDVSKSTSYAAAFLSYEKPHLKPFSFSHSPGDMDNLISCLASLEEKTSIKPNVVLEATGNFSKPLVEFFENEGYRVITLNPLQTHQQKKKSIRKVKTDPVDANRIAQVYYLSDFKLRNKVDNSLLDLRNLCRQYEGFNALYTESQLRFRSTLDLVFPNYDTVFSHLCCKTSLNLISNFPTSKADLIAALKVSRLGDTWSNKMADKLISAAKESLPIVSSHESNLQVLKNYLEILLTHQKILTQLRDQILQWASLQSDYELLCSIPGVGFLTAATILGEIGDICNFPSSKQLVAFAGLDPSVYQSGKFTSTNNKISKRGSTYLRKALYQATVAAISNRKKGPVNEILFEFYSKKKSEGKASKVAIIAACSKLLRMIYGVLKNKVPYTVN</sequence>
<feature type="domain" description="Transposase IS110-like N-terminal" evidence="1">
    <location>
        <begin position="8"/>
        <end position="164"/>
    </location>
</feature>
<evidence type="ECO:0000259" key="1">
    <source>
        <dbReference type="Pfam" id="PF01548"/>
    </source>
</evidence>
<dbReference type="Pfam" id="PF02371">
    <property type="entry name" value="Transposase_20"/>
    <property type="match status" value="1"/>
</dbReference>
<dbReference type="GO" id="GO:0003677">
    <property type="term" value="F:DNA binding"/>
    <property type="evidence" value="ECO:0007669"/>
    <property type="project" value="InterPro"/>
</dbReference>
<dbReference type="InterPro" id="IPR047650">
    <property type="entry name" value="Transpos_IS110"/>
</dbReference>
<protein>
    <submittedName>
        <fullName evidence="3">Transposase</fullName>
    </submittedName>
</protein>
<feature type="domain" description="Transposase IS116/IS110/IS902 C-terminal" evidence="2">
    <location>
        <begin position="266"/>
        <end position="343"/>
    </location>
</feature>
<proteinExistence type="predicted"/>
<dbReference type="InterPro" id="IPR002525">
    <property type="entry name" value="Transp_IS110-like_N"/>
</dbReference>
<dbReference type="InterPro" id="IPR003346">
    <property type="entry name" value="Transposase_20"/>
</dbReference>
<dbReference type="AlphaFoldDB" id="A0A1G5LCH1"/>
<dbReference type="STRING" id="1120976.SAMN03080606_04294"/>
<name>A0A1G5LCH1_9FIRM</name>
<dbReference type="NCBIfam" id="NF033542">
    <property type="entry name" value="transpos_IS110"/>
    <property type="match status" value="1"/>
</dbReference>
<accession>A0A1G5LCH1</accession>
<dbReference type="Proteomes" id="UP000198636">
    <property type="component" value="Unassembled WGS sequence"/>
</dbReference>
<dbReference type="GO" id="GO:0006313">
    <property type="term" value="P:DNA transposition"/>
    <property type="evidence" value="ECO:0007669"/>
    <property type="project" value="InterPro"/>
</dbReference>
<dbReference type="EMBL" id="FMUS01000051">
    <property type="protein sequence ID" value="SCZ10562.1"/>
    <property type="molecule type" value="Genomic_DNA"/>
</dbReference>
<evidence type="ECO:0000259" key="2">
    <source>
        <dbReference type="Pfam" id="PF02371"/>
    </source>
</evidence>
<dbReference type="Pfam" id="PF01548">
    <property type="entry name" value="DEDD_Tnp_IS110"/>
    <property type="match status" value="1"/>
</dbReference>
<dbReference type="RefSeq" id="WP_091547636.1">
    <property type="nucleotide sequence ID" value="NZ_FMUS01000051.1"/>
</dbReference>
<gene>
    <name evidence="3" type="ORF">SAMN03080606_04294</name>
</gene>
<organism evidence="3 4">
    <name type="scientific">Alkaliphilus peptidifermentans DSM 18978</name>
    <dbReference type="NCBI Taxonomy" id="1120976"/>
    <lineage>
        <taxon>Bacteria</taxon>
        <taxon>Bacillati</taxon>
        <taxon>Bacillota</taxon>
        <taxon>Clostridia</taxon>
        <taxon>Peptostreptococcales</taxon>
        <taxon>Natronincolaceae</taxon>
        <taxon>Alkaliphilus</taxon>
    </lineage>
</organism>
<evidence type="ECO:0000313" key="4">
    <source>
        <dbReference type="Proteomes" id="UP000198636"/>
    </source>
</evidence>
<keyword evidence="4" id="KW-1185">Reference proteome</keyword>